<dbReference type="Gene3D" id="3.30.300.90">
    <property type="entry name" value="BolA-like"/>
    <property type="match status" value="1"/>
</dbReference>
<accession>A0A1J0ADM0</accession>
<dbReference type="PANTHER" id="PTHR46229">
    <property type="entry name" value="BOLA TRANSCRIPTION REGULATOR"/>
    <property type="match status" value="1"/>
</dbReference>
<dbReference type="InterPro" id="IPR050961">
    <property type="entry name" value="BolA/IbaG_stress_morph_reg"/>
</dbReference>
<dbReference type="Proteomes" id="UP000180235">
    <property type="component" value="Chromosome"/>
</dbReference>
<protein>
    <submittedName>
        <fullName evidence="3">BolA family protein</fullName>
    </submittedName>
</protein>
<dbReference type="Pfam" id="PF01722">
    <property type="entry name" value="BolA"/>
    <property type="match status" value="1"/>
</dbReference>
<reference evidence="3 4" key="1">
    <citation type="submission" date="2016-10" db="EMBL/GenBank/DDBJ databases">
        <title>Description of Gloeomargarita lithophora gen. nov., sp. nov., a thylakoid-bearing basal-branching cyanobacterium with intracellular carbonates, and proposal for Gloeomargaritales ord. nov.</title>
        <authorList>
            <person name="Moreira D."/>
            <person name="Tavera R."/>
            <person name="Benzerara K."/>
            <person name="Skouri-Panet F."/>
            <person name="Couradeau E."/>
            <person name="Gerard E."/>
            <person name="Loussert C."/>
            <person name="Novelo E."/>
            <person name="Zivanovic Y."/>
            <person name="Lopez-Garcia P."/>
        </authorList>
    </citation>
    <scope>NUCLEOTIDE SEQUENCE [LARGE SCALE GENOMIC DNA]</scope>
    <source>
        <strain evidence="3 4">D10</strain>
    </source>
</reference>
<keyword evidence="4" id="KW-1185">Reference proteome</keyword>
<dbReference type="SUPFAM" id="SSF82657">
    <property type="entry name" value="BolA-like"/>
    <property type="match status" value="1"/>
</dbReference>
<dbReference type="OrthoDB" id="9796738at2"/>
<evidence type="ECO:0000256" key="1">
    <source>
        <dbReference type="ARBA" id="ARBA00005578"/>
    </source>
</evidence>
<dbReference type="PIRSF" id="PIRSF003113">
    <property type="entry name" value="BolA"/>
    <property type="match status" value="1"/>
</dbReference>
<evidence type="ECO:0000313" key="3">
    <source>
        <dbReference type="EMBL" id="APB34034.1"/>
    </source>
</evidence>
<dbReference type="InterPro" id="IPR002634">
    <property type="entry name" value="BolA"/>
</dbReference>
<name>A0A1J0ADM0_9CYAN</name>
<dbReference type="PANTHER" id="PTHR46229:SF2">
    <property type="entry name" value="BOLA-LIKE PROTEIN 1"/>
    <property type="match status" value="1"/>
</dbReference>
<dbReference type="InterPro" id="IPR036065">
    <property type="entry name" value="BolA-like_sf"/>
</dbReference>
<evidence type="ECO:0000256" key="2">
    <source>
        <dbReference type="RuleBase" id="RU003860"/>
    </source>
</evidence>
<sequence>MLSPQILTQLIQTQLADARVELQDLTGGGDHWQAVIVSPAFTGKSRVQRHQLVYQALQGVLKTNELHALTMKTLTPEEWGQEVPETR</sequence>
<dbReference type="AlphaFoldDB" id="A0A1J0ADM0"/>
<dbReference type="KEGG" id="glt:GlitD10_1709"/>
<comment type="similarity">
    <text evidence="1 2">Belongs to the BolA/IbaG family.</text>
</comment>
<dbReference type="STRING" id="1188229.GlitD10_1709"/>
<gene>
    <name evidence="3" type="ORF">GlitD10_1709</name>
</gene>
<proteinExistence type="inferred from homology"/>
<evidence type="ECO:0000313" key="4">
    <source>
        <dbReference type="Proteomes" id="UP000180235"/>
    </source>
</evidence>
<dbReference type="EMBL" id="CP017675">
    <property type="protein sequence ID" value="APB34034.1"/>
    <property type="molecule type" value="Genomic_DNA"/>
</dbReference>
<organism evidence="3 4">
    <name type="scientific">Gloeomargarita lithophora Alchichica-D10</name>
    <dbReference type="NCBI Taxonomy" id="1188229"/>
    <lineage>
        <taxon>Bacteria</taxon>
        <taxon>Bacillati</taxon>
        <taxon>Cyanobacteriota</taxon>
        <taxon>Cyanophyceae</taxon>
        <taxon>Gloeomargaritales</taxon>
        <taxon>Gloeomargaritaceae</taxon>
        <taxon>Gloeomargarita</taxon>
    </lineage>
</organism>